<proteinExistence type="predicted"/>
<evidence type="ECO:0000313" key="4">
    <source>
        <dbReference type="Proteomes" id="UP000620596"/>
    </source>
</evidence>
<dbReference type="Pfam" id="PF12697">
    <property type="entry name" value="Abhydrolase_6"/>
    <property type="match status" value="1"/>
</dbReference>
<dbReference type="SUPFAM" id="SSF53474">
    <property type="entry name" value="alpha/beta-Hydrolases"/>
    <property type="match status" value="1"/>
</dbReference>
<gene>
    <name evidence="3" type="ORF">GCM10011496_07480</name>
</gene>
<name>A0A916S899_9BURK</name>
<protein>
    <recommendedName>
        <fullName evidence="2">AB hydrolase-1 domain-containing protein</fullName>
    </recommendedName>
</protein>
<feature type="signal peptide" evidence="1">
    <location>
        <begin position="1"/>
        <end position="27"/>
    </location>
</feature>
<evidence type="ECO:0000256" key="1">
    <source>
        <dbReference type="SAM" id="SignalP"/>
    </source>
</evidence>
<reference evidence="3" key="2">
    <citation type="submission" date="2020-09" db="EMBL/GenBank/DDBJ databases">
        <authorList>
            <person name="Sun Q."/>
            <person name="Zhou Y."/>
        </authorList>
    </citation>
    <scope>NUCLEOTIDE SEQUENCE</scope>
    <source>
        <strain evidence="3">CGMCC 1.15322</strain>
    </source>
</reference>
<reference evidence="3" key="1">
    <citation type="journal article" date="2014" name="Int. J. Syst. Evol. Microbiol.">
        <title>Complete genome sequence of Corynebacterium casei LMG S-19264T (=DSM 44701T), isolated from a smear-ripened cheese.</title>
        <authorList>
            <consortium name="US DOE Joint Genome Institute (JGI-PGF)"/>
            <person name="Walter F."/>
            <person name="Albersmeier A."/>
            <person name="Kalinowski J."/>
            <person name="Ruckert C."/>
        </authorList>
    </citation>
    <scope>NUCLEOTIDE SEQUENCE</scope>
    <source>
        <strain evidence="3">CGMCC 1.15322</strain>
    </source>
</reference>
<dbReference type="AlphaFoldDB" id="A0A916S899"/>
<feature type="chain" id="PRO_5037793013" description="AB hydrolase-1 domain-containing protein" evidence="1">
    <location>
        <begin position="28"/>
        <end position="271"/>
    </location>
</feature>
<feature type="domain" description="AB hydrolase-1" evidence="2">
    <location>
        <begin position="33"/>
        <end position="251"/>
    </location>
</feature>
<sequence length="271" mass="28944">MLRRLFSSGALAAIALAAAFTATPAAAQERIGVLMLHGKNPGNNRDPNFSPLKDTLERQGWLATVPDMPWSRGRYLDGGLDKAIAEIAGHIKGLRDQGATKIVIIGHSMGVPTSMAHAARGGDVDALVGLAPGHAPVGYYTQPWGKPVHDSINEARALVAAGKGDSRERFSDVNQGRQQTVVTTAKDFLSYFDPTSDAEMSVTAARIPAKVPVMTVIGEKDPLFRTIKAYYVDKLPANPKNKFLEVSGGHLDTPRVASDEIIAWIKTAVAP</sequence>
<keyword evidence="1" id="KW-0732">Signal</keyword>
<evidence type="ECO:0000259" key="2">
    <source>
        <dbReference type="Pfam" id="PF12697"/>
    </source>
</evidence>
<keyword evidence="4" id="KW-1185">Reference proteome</keyword>
<accession>A0A916S899</accession>
<dbReference type="InterPro" id="IPR000073">
    <property type="entry name" value="AB_hydrolase_1"/>
</dbReference>
<dbReference type="Gene3D" id="3.40.50.1820">
    <property type="entry name" value="alpha/beta hydrolase"/>
    <property type="match status" value="1"/>
</dbReference>
<dbReference type="Proteomes" id="UP000620596">
    <property type="component" value="Unassembled WGS sequence"/>
</dbReference>
<dbReference type="InterPro" id="IPR029058">
    <property type="entry name" value="AB_hydrolase_fold"/>
</dbReference>
<comment type="caution">
    <text evidence="3">The sequence shown here is derived from an EMBL/GenBank/DDBJ whole genome shotgun (WGS) entry which is preliminary data.</text>
</comment>
<organism evidence="3 4">
    <name type="scientific">Polaromonas eurypsychrophila</name>
    <dbReference type="NCBI Taxonomy" id="1614635"/>
    <lineage>
        <taxon>Bacteria</taxon>
        <taxon>Pseudomonadati</taxon>
        <taxon>Pseudomonadota</taxon>
        <taxon>Betaproteobacteria</taxon>
        <taxon>Burkholderiales</taxon>
        <taxon>Comamonadaceae</taxon>
        <taxon>Polaromonas</taxon>
    </lineage>
</organism>
<dbReference type="EMBL" id="BMIG01000002">
    <property type="protein sequence ID" value="GGA89183.1"/>
    <property type="molecule type" value="Genomic_DNA"/>
</dbReference>
<evidence type="ECO:0000313" key="3">
    <source>
        <dbReference type="EMBL" id="GGA89183.1"/>
    </source>
</evidence>
<dbReference type="RefSeq" id="WP_188706725.1">
    <property type="nucleotide sequence ID" value="NZ_BMIG01000002.1"/>
</dbReference>